<reference evidence="2" key="1">
    <citation type="journal article" date="2019" name="Int. J. Syst. Evol. Microbiol.">
        <title>The Global Catalogue of Microorganisms (GCM) 10K type strain sequencing project: providing services to taxonomists for standard genome sequencing and annotation.</title>
        <authorList>
            <consortium name="The Broad Institute Genomics Platform"/>
            <consortium name="The Broad Institute Genome Sequencing Center for Infectious Disease"/>
            <person name="Wu L."/>
            <person name="Ma J."/>
        </authorList>
    </citation>
    <scope>NUCLEOTIDE SEQUENCE [LARGE SCALE GENOMIC DNA]</scope>
    <source>
        <strain evidence="2">CGMCC 4.7241</strain>
    </source>
</reference>
<proteinExistence type="predicted"/>
<comment type="caution">
    <text evidence="1">The sequence shown here is derived from an EMBL/GenBank/DDBJ whole genome shotgun (WGS) entry which is preliminary data.</text>
</comment>
<evidence type="ECO:0000313" key="2">
    <source>
        <dbReference type="Proteomes" id="UP001595699"/>
    </source>
</evidence>
<accession>A0ABV7YD93</accession>
<organism evidence="1 2">
    <name type="scientific">Tenggerimyces flavus</name>
    <dbReference type="NCBI Taxonomy" id="1708749"/>
    <lineage>
        <taxon>Bacteria</taxon>
        <taxon>Bacillati</taxon>
        <taxon>Actinomycetota</taxon>
        <taxon>Actinomycetes</taxon>
        <taxon>Propionibacteriales</taxon>
        <taxon>Nocardioidaceae</taxon>
        <taxon>Tenggerimyces</taxon>
    </lineage>
</organism>
<evidence type="ECO:0008006" key="3">
    <source>
        <dbReference type="Google" id="ProtNLM"/>
    </source>
</evidence>
<dbReference type="EMBL" id="JBHRZH010000012">
    <property type="protein sequence ID" value="MFC3762024.1"/>
    <property type="molecule type" value="Genomic_DNA"/>
</dbReference>
<evidence type="ECO:0000313" key="1">
    <source>
        <dbReference type="EMBL" id="MFC3762024.1"/>
    </source>
</evidence>
<sequence length="90" mass="10569">MIARTEFRVVAERDGRQWPIPNQHDEPIIDRGAAEAYRNYVELQQPTFDRVFIVHAVTARSAWVDDRGVEWNEQAALDESLLELNERRYA</sequence>
<keyword evidence="2" id="KW-1185">Reference proteome</keyword>
<dbReference type="Proteomes" id="UP001595699">
    <property type="component" value="Unassembled WGS sequence"/>
</dbReference>
<name>A0ABV7YD93_9ACTN</name>
<dbReference type="RefSeq" id="WP_205120572.1">
    <property type="nucleotide sequence ID" value="NZ_JAFBCM010000001.1"/>
</dbReference>
<gene>
    <name evidence="1" type="ORF">ACFOUW_14370</name>
</gene>
<protein>
    <recommendedName>
        <fullName evidence="3">Transposase</fullName>
    </recommendedName>
</protein>